<keyword evidence="2" id="KW-1133">Transmembrane helix</keyword>
<dbReference type="AlphaFoldDB" id="A0A6C1EAG6"/>
<feature type="compositionally biased region" description="Polar residues" evidence="1">
    <location>
        <begin position="71"/>
        <end position="81"/>
    </location>
</feature>
<accession>A0A6C1EAG6</accession>
<feature type="region of interest" description="Disordered" evidence="1">
    <location>
        <begin position="69"/>
        <end position="175"/>
    </location>
</feature>
<evidence type="ECO:0000256" key="1">
    <source>
        <dbReference type="SAM" id="MobiDB-lite"/>
    </source>
</evidence>
<keyword evidence="2" id="KW-0812">Transmembrane</keyword>
<name>A0A6C1EAG6_SACPS</name>
<keyword evidence="4" id="KW-1185">Reference proteome</keyword>
<evidence type="ECO:0000313" key="3">
    <source>
        <dbReference type="EMBL" id="QID86386.1"/>
    </source>
</evidence>
<proteinExistence type="predicted"/>
<dbReference type="Proteomes" id="UP000501346">
    <property type="component" value="Chromosome SeXI"/>
</dbReference>
<sequence>MQGDIRRKKDLLPRYKTGSKYNSRRKGGFLTTPMKKIVLYMLLLCGVYYVIQLAYSDLNKETEIVLEGHTSDTPTTGNEHNNGAMMGASDPNSNKQQQQQQQQQQQVKVPKEKFNNEVAKQQEVKNLENDLKPQVDSEKQKQINKDKKEQKQQLQKEKQDIAKEKLANSNEILDN</sequence>
<evidence type="ECO:0000313" key="4">
    <source>
        <dbReference type="Proteomes" id="UP000501346"/>
    </source>
</evidence>
<protein>
    <recommendedName>
        <fullName evidence="5">YKL063C-like protein</fullName>
    </recommendedName>
</protein>
<feature type="region of interest" description="Disordered" evidence="1">
    <location>
        <begin position="1"/>
        <end position="27"/>
    </location>
</feature>
<gene>
    <name evidence="3" type="ORF">GRS66_009013</name>
</gene>
<organism evidence="3 4">
    <name type="scientific">Saccharomyces pastorianus</name>
    <name type="common">Lager yeast</name>
    <name type="synonym">Saccharomyces cerevisiae x Saccharomyces eubayanus</name>
    <dbReference type="NCBI Taxonomy" id="27292"/>
    <lineage>
        <taxon>Eukaryota</taxon>
        <taxon>Fungi</taxon>
        <taxon>Dikarya</taxon>
        <taxon>Ascomycota</taxon>
        <taxon>Saccharomycotina</taxon>
        <taxon>Saccharomycetes</taxon>
        <taxon>Saccharomycetales</taxon>
        <taxon>Saccharomycetaceae</taxon>
        <taxon>Saccharomyces</taxon>
    </lineage>
</organism>
<feature type="compositionally biased region" description="Basic and acidic residues" evidence="1">
    <location>
        <begin position="1"/>
        <end position="13"/>
    </location>
</feature>
<feature type="transmembrane region" description="Helical" evidence="2">
    <location>
        <begin position="37"/>
        <end position="55"/>
    </location>
</feature>
<feature type="compositionally biased region" description="Basic and acidic residues" evidence="1">
    <location>
        <begin position="109"/>
        <end position="166"/>
    </location>
</feature>
<evidence type="ECO:0008006" key="5">
    <source>
        <dbReference type="Google" id="ProtNLM"/>
    </source>
</evidence>
<feature type="compositionally biased region" description="Low complexity" evidence="1">
    <location>
        <begin position="96"/>
        <end position="106"/>
    </location>
</feature>
<evidence type="ECO:0000256" key="2">
    <source>
        <dbReference type="SAM" id="Phobius"/>
    </source>
</evidence>
<dbReference type="EMBL" id="CP049008">
    <property type="protein sequence ID" value="QID86386.1"/>
    <property type="molecule type" value="Genomic_DNA"/>
</dbReference>
<keyword evidence="2" id="KW-0472">Membrane</keyword>
<reference evidence="3 4" key="1">
    <citation type="journal article" date="2019" name="BMC Genomics">
        <title>Chromosome level assembly and comparative genome analysis confirm lager-brewing yeasts originated from a single hybridization.</title>
        <authorList>
            <person name="Salazar A.N."/>
            <person name="Gorter de Vries A.R."/>
            <person name="van den Broek M."/>
            <person name="Brouwers N."/>
            <person name="de la Torre Cortes P."/>
            <person name="Kuijpers N.G.A."/>
            <person name="Daran J.G."/>
            <person name="Abeel T."/>
        </authorList>
    </citation>
    <scope>NUCLEOTIDE SEQUENCE [LARGE SCALE GENOMIC DNA]</scope>
    <source>
        <strain evidence="3 4">CBS 1483</strain>
    </source>
</reference>
<dbReference type="OrthoDB" id="4069445at2759"/>